<keyword evidence="1" id="KW-0812">Transmembrane</keyword>
<keyword evidence="1" id="KW-1133">Transmembrane helix</keyword>
<dbReference type="Proteomes" id="UP000548582">
    <property type="component" value="Unassembled WGS sequence"/>
</dbReference>
<protein>
    <submittedName>
        <fullName evidence="2">Uncharacterized protein</fullName>
    </submittedName>
</protein>
<keyword evidence="3" id="KW-1185">Reference proteome</keyword>
<reference evidence="2 3" key="1">
    <citation type="submission" date="2020-03" db="EMBL/GenBank/DDBJ databases">
        <authorList>
            <person name="Sun Q."/>
        </authorList>
    </citation>
    <scope>NUCLEOTIDE SEQUENCE [LARGE SCALE GENOMIC DNA]</scope>
    <source>
        <strain evidence="2 3">JC162</strain>
    </source>
</reference>
<evidence type="ECO:0000313" key="2">
    <source>
        <dbReference type="EMBL" id="NMJ42514.1"/>
    </source>
</evidence>
<comment type="caution">
    <text evidence="2">The sequence shown here is derived from an EMBL/GenBank/DDBJ whole genome shotgun (WGS) entry which is preliminary data.</text>
</comment>
<name>A0A848ED66_9PROT</name>
<dbReference type="AlphaFoldDB" id="A0A848ED66"/>
<dbReference type="EMBL" id="JABBKX010000004">
    <property type="protein sequence ID" value="NMJ42514.1"/>
    <property type="molecule type" value="Genomic_DNA"/>
</dbReference>
<organism evidence="2 3">
    <name type="scientific">Neoroseomonas marina</name>
    <dbReference type="NCBI Taxonomy" id="1232220"/>
    <lineage>
        <taxon>Bacteria</taxon>
        <taxon>Pseudomonadati</taxon>
        <taxon>Pseudomonadota</taxon>
        <taxon>Alphaproteobacteria</taxon>
        <taxon>Acetobacterales</taxon>
        <taxon>Acetobacteraceae</taxon>
        <taxon>Neoroseomonas</taxon>
    </lineage>
</organism>
<proteinExistence type="predicted"/>
<sequence length="61" mass="6434">MNRIDPTPGFASQPDMLVDAPATRDEAAAVRLIGRCRQPFGGVWAGAVLLWISNVVGAAAR</sequence>
<gene>
    <name evidence="2" type="ORF">GWK16_14795</name>
</gene>
<feature type="transmembrane region" description="Helical" evidence="1">
    <location>
        <begin position="40"/>
        <end position="60"/>
    </location>
</feature>
<keyword evidence="1" id="KW-0472">Membrane</keyword>
<accession>A0A848ED66</accession>
<evidence type="ECO:0000256" key="1">
    <source>
        <dbReference type="SAM" id="Phobius"/>
    </source>
</evidence>
<dbReference type="RefSeq" id="WP_170054728.1">
    <property type="nucleotide sequence ID" value="NZ_JABBKX010000004.1"/>
</dbReference>
<evidence type="ECO:0000313" key="3">
    <source>
        <dbReference type="Proteomes" id="UP000548582"/>
    </source>
</evidence>